<evidence type="ECO:0000313" key="3">
    <source>
        <dbReference type="Proteomes" id="UP000006241"/>
    </source>
</evidence>
<proteinExistence type="inferred from homology"/>
<evidence type="ECO:0008006" key="4">
    <source>
        <dbReference type="Google" id="ProtNLM"/>
    </source>
</evidence>
<reference evidence="2 3" key="1">
    <citation type="submission" date="2009-01" db="EMBL/GenBank/DDBJ databases">
        <authorList>
            <person name="Qin X."/>
            <person name="Bachman B."/>
            <person name="Battles P."/>
            <person name="Bell A."/>
            <person name="Bess C."/>
            <person name="Bickham C."/>
            <person name="Chaboub L."/>
            <person name="Chen D."/>
            <person name="Coyle M."/>
            <person name="Deiros D.R."/>
            <person name="Dinh H."/>
            <person name="Forbes L."/>
            <person name="Fowler G."/>
            <person name="Francisco L."/>
            <person name="Fu Q."/>
            <person name="Gubbala S."/>
            <person name="Hale W."/>
            <person name="Han Y."/>
            <person name="Hemphill L."/>
            <person name="Highlander S.K."/>
            <person name="Hirani K."/>
            <person name="Hogues M."/>
            <person name="Jackson L."/>
            <person name="Jakkamsetti A."/>
            <person name="Javaid M."/>
            <person name="Jiang H."/>
            <person name="Korchina V."/>
            <person name="Kovar C."/>
            <person name="Lara F."/>
            <person name="Lee S."/>
            <person name="Mata R."/>
            <person name="Mathew T."/>
            <person name="Moen C."/>
            <person name="Morales K."/>
            <person name="Munidasa M."/>
            <person name="Nazareth L."/>
            <person name="Ngo R."/>
            <person name="Nguyen L."/>
            <person name="Okwuonu G."/>
            <person name="Ongeri F."/>
            <person name="Patil S."/>
            <person name="Petrosino J."/>
            <person name="Pham C."/>
            <person name="Pham P."/>
            <person name="Pu L.-L."/>
            <person name="Puazo M."/>
            <person name="Raj R."/>
            <person name="Reid J."/>
            <person name="Rouhana J."/>
            <person name="Saada N."/>
            <person name="Shang Y."/>
            <person name="Simmons D."/>
            <person name="Thornton R."/>
            <person name="Warren J."/>
            <person name="Weissenberger G."/>
            <person name="Zhang J."/>
            <person name="Zhang L."/>
            <person name="Zhou C."/>
            <person name="Zhu D."/>
            <person name="Muzny D."/>
            <person name="Worley K."/>
            <person name="Gibbs R."/>
        </authorList>
    </citation>
    <scope>NUCLEOTIDE SEQUENCE [LARGE SCALE GENOMIC DNA]</scope>
    <source>
        <strain evidence="2 3">ATCC 33300</strain>
    </source>
</reference>
<dbReference type="InterPro" id="IPR014941">
    <property type="entry name" value="FimB/Mfa2/Mfa3"/>
</dbReference>
<gene>
    <name evidence="2" type="ORF">HMPREF0765_2650</name>
</gene>
<dbReference type="Proteomes" id="UP000006241">
    <property type="component" value="Unassembled WGS sequence"/>
</dbReference>
<protein>
    <recommendedName>
        <fullName evidence="4">Fimbrillin-A associated anchor protein Mfa1 and Mfa2</fullName>
    </recommendedName>
</protein>
<evidence type="ECO:0000256" key="1">
    <source>
        <dbReference type="ARBA" id="ARBA00007248"/>
    </source>
</evidence>
<comment type="caution">
    <text evidence="2">The sequence shown here is derived from an EMBL/GenBank/DDBJ whole genome shotgun (WGS) entry which is preliminary data.</text>
</comment>
<name>C2FZ94_SPHSI</name>
<evidence type="ECO:0000313" key="2">
    <source>
        <dbReference type="EMBL" id="EEI91753.1"/>
    </source>
</evidence>
<dbReference type="AlphaFoldDB" id="C2FZ94"/>
<dbReference type="RefSeq" id="WP_003007873.1">
    <property type="nucleotide sequence ID" value="NZ_GG668632.1"/>
</dbReference>
<dbReference type="Pfam" id="PF08842">
    <property type="entry name" value="Mfa2"/>
    <property type="match status" value="1"/>
</dbReference>
<accession>C2FZ94</accession>
<dbReference type="HOGENOM" id="CLU_059697_0_0_10"/>
<dbReference type="EMBL" id="ACHB01000066">
    <property type="protein sequence ID" value="EEI91753.1"/>
    <property type="molecule type" value="Genomic_DNA"/>
</dbReference>
<sequence>MNKNMQPDSMIQTEMIKRYLKRIYIQLLMIAMLVAINGCIKDDLTRYTFDVTLSFTDRAGSCPDKIVYTGTTAMTVYAFDEKGYFAEKISQKDIDFAPESTMKITLPQGNYTLIAWAGTAQGQFEDRLLIKGETHIDELDMPTFTRSSGLRAMPDQVLFQGVLKNINAETAAYAPAQRIDLRNITKPLNVSLEKYDAQKNYQIRISHNAALCQFQTAELRDAGDHYTVTQLQEQKETATYTAQTALLWRLEDRNPTITIRDMETGADIFSASVKELLEKLPQLNLNCEPAVDIKIIRKFPTQVGITVIINGWILVESEGSV</sequence>
<organism evidence="2 3">
    <name type="scientific">Sphingobacterium spiritivorum ATCC 33300</name>
    <dbReference type="NCBI Taxonomy" id="525372"/>
    <lineage>
        <taxon>Bacteria</taxon>
        <taxon>Pseudomonadati</taxon>
        <taxon>Bacteroidota</taxon>
        <taxon>Sphingobacteriia</taxon>
        <taxon>Sphingobacteriales</taxon>
        <taxon>Sphingobacteriaceae</taxon>
        <taxon>Sphingobacterium</taxon>
    </lineage>
</organism>
<comment type="similarity">
    <text evidence="1">Belongs to the bacteroidetes fimbrillin superfamily. FimB/Mfa2 family.</text>
</comment>
<dbReference type="Gene3D" id="2.60.40.2090">
    <property type="match status" value="1"/>
</dbReference>
<dbReference type="Gene3D" id="2.60.40.2100">
    <property type="match status" value="1"/>
</dbReference>